<dbReference type="EMBL" id="JBEGDG010000008">
    <property type="protein sequence ID" value="MEQ6355420.1"/>
    <property type="molecule type" value="Genomic_DNA"/>
</dbReference>
<dbReference type="NCBIfam" id="NF002805">
    <property type="entry name" value="PRK02947.1"/>
    <property type="match status" value="1"/>
</dbReference>
<reference evidence="2 3" key="1">
    <citation type="submission" date="2024-06" db="EMBL/GenBank/DDBJ databases">
        <title>Lysinibacillus zambalefons sp. nov., a Novel Firmicute Isolated from the Poon Bato Zambales Hyperalkaline Spring.</title>
        <authorList>
            <person name="Aja J.A."/>
            <person name="Lazaro J.E.H."/>
            <person name="Llorin L.D."/>
            <person name="Lim K.R."/>
            <person name="Teodosio J."/>
            <person name="Dalisay D.S."/>
        </authorList>
    </citation>
    <scope>NUCLEOTIDE SEQUENCE [LARGE SCALE GENOMIC DNA]</scope>
    <source>
        <strain evidence="2 3">M3</strain>
    </source>
</reference>
<sequence>MCEVLTELIDTNSLVKLKGDLMDAYFLEIQKIMQIVKEQEYAQIKEAAQLIVQRLQRGGIVQLFGCGHSHLLTQDAFYRAGGLVPVRPIIIEPLTLHAGAMTSSKNEKDPTIIEQYKDHFDFHENDVCIVISTSGRNQAPIDVAFLAKEAGVLVMSLQSLTYCEQKTRHQSGKRLEEVVDKVINTHIPIGDGLLHHNDIQYAPSSTVIGSIILNILFSEVIEIIAISDEVLPVFKSNNVDSDSSHNEAMIAYYQHRIKFK</sequence>
<evidence type="ECO:0000313" key="2">
    <source>
        <dbReference type="EMBL" id="MEQ6355420.1"/>
    </source>
</evidence>
<accession>A0ABV1MSC9</accession>
<dbReference type="SUPFAM" id="SSF53697">
    <property type="entry name" value="SIS domain"/>
    <property type="match status" value="1"/>
</dbReference>
<dbReference type="InterPro" id="IPR001347">
    <property type="entry name" value="SIS_dom"/>
</dbReference>
<dbReference type="Proteomes" id="UP001478862">
    <property type="component" value="Unassembled WGS sequence"/>
</dbReference>
<dbReference type="InterPro" id="IPR035472">
    <property type="entry name" value="RpiR-like_SIS"/>
</dbReference>
<proteinExistence type="predicted"/>
<evidence type="ECO:0000259" key="1">
    <source>
        <dbReference type="PROSITE" id="PS51464"/>
    </source>
</evidence>
<feature type="domain" description="SIS" evidence="1">
    <location>
        <begin position="51"/>
        <end position="226"/>
    </location>
</feature>
<dbReference type="Gene3D" id="3.40.50.10490">
    <property type="entry name" value="Glucose-6-phosphate isomerase like protein, domain 1"/>
    <property type="match status" value="1"/>
</dbReference>
<keyword evidence="3" id="KW-1185">Reference proteome</keyword>
<gene>
    <name evidence="2" type="ORF">ABNX05_12390</name>
</gene>
<comment type="caution">
    <text evidence="2">The sequence shown here is derived from an EMBL/GenBank/DDBJ whole genome shotgun (WGS) entry which is preliminary data.</text>
</comment>
<dbReference type="PANTHER" id="PTHR30390:SF7">
    <property type="entry name" value="PHOSPHOHEPTOSE ISOMERASE"/>
    <property type="match status" value="1"/>
</dbReference>
<dbReference type="CDD" id="cd05013">
    <property type="entry name" value="SIS_RpiR"/>
    <property type="match status" value="1"/>
</dbReference>
<dbReference type="InterPro" id="IPR050099">
    <property type="entry name" value="SIS_GmhA/DiaA_subfam"/>
</dbReference>
<name>A0ABV1MSC9_9BACI</name>
<dbReference type="InterPro" id="IPR046348">
    <property type="entry name" value="SIS_dom_sf"/>
</dbReference>
<protein>
    <submittedName>
        <fullName evidence="2">SIS domain-containing protein</fullName>
    </submittedName>
</protein>
<evidence type="ECO:0000313" key="3">
    <source>
        <dbReference type="Proteomes" id="UP001478862"/>
    </source>
</evidence>
<dbReference type="PROSITE" id="PS51464">
    <property type="entry name" value="SIS"/>
    <property type="match status" value="1"/>
</dbReference>
<dbReference type="PANTHER" id="PTHR30390">
    <property type="entry name" value="SEDOHEPTULOSE 7-PHOSPHATE ISOMERASE / DNAA INITIATOR-ASSOCIATING FACTOR FOR REPLICATION INITIATION"/>
    <property type="match status" value="1"/>
</dbReference>
<dbReference type="Pfam" id="PF13580">
    <property type="entry name" value="SIS_2"/>
    <property type="match status" value="1"/>
</dbReference>
<organism evidence="2 3">
    <name type="scientific">Lysinibacillus zambalensis</name>
    <dbReference type="NCBI Taxonomy" id="3160866"/>
    <lineage>
        <taxon>Bacteria</taxon>
        <taxon>Bacillati</taxon>
        <taxon>Bacillota</taxon>
        <taxon>Bacilli</taxon>
        <taxon>Bacillales</taxon>
        <taxon>Bacillaceae</taxon>
        <taxon>Lysinibacillus</taxon>
    </lineage>
</organism>